<dbReference type="AlphaFoldDB" id="A0A2N1NWP0"/>
<sequence length="72" mass="8502">IEIILLFHHKNSLRLKRIIFTGVFFTKLLLQKSLDFIKVKGNSDNYFNNYIDELIAHTDETSNLVFKANNHH</sequence>
<reference evidence="1 2" key="1">
    <citation type="submission" date="2016-04" db="EMBL/GenBank/DDBJ databases">
        <title>Genome analyses suggest a sexual origin of heterokaryosis in a supposedly ancient asexual fungus.</title>
        <authorList>
            <person name="Ropars J."/>
            <person name="Sedzielewska K."/>
            <person name="Noel J."/>
            <person name="Charron P."/>
            <person name="Farinelli L."/>
            <person name="Marton T."/>
            <person name="Kruger M."/>
            <person name="Pelin A."/>
            <person name="Brachmann A."/>
            <person name="Corradi N."/>
        </authorList>
    </citation>
    <scope>NUCLEOTIDE SEQUENCE [LARGE SCALE GENOMIC DNA]</scope>
    <source>
        <strain evidence="1 2">C2</strain>
    </source>
</reference>
<organism evidence="1 2">
    <name type="scientific">Rhizophagus irregularis</name>
    <dbReference type="NCBI Taxonomy" id="588596"/>
    <lineage>
        <taxon>Eukaryota</taxon>
        <taxon>Fungi</taxon>
        <taxon>Fungi incertae sedis</taxon>
        <taxon>Mucoromycota</taxon>
        <taxon>Glomeromycotina</taxon>
        <taxon>Glomeromycetes</taxon>
        <taxon>Glomerales</taxon>
        <taxon>Glomeraceae</taxon>
        <taxon>Rhizophagus</taxon>
    </lineage>
</organism>
<feature type="non-terminal residue" evidence="1">
    <location>
        <position position="1"/>
    </location>
</feature>
<gene>
    <name evidence="1" type="ORF">RhiirC2_770398</name>
</gene>
<evidence type="ECO:0000313" key="1">
    <source>
        <dbReference type="EMBL" id="PKK78295.1"/>
    </source>
</evidence>
<evidence type="ECO:0000313" key="2">
    <source>
        <dbReference type="Proteomes" id="UP000233469"/>
    </source>
</evidence>
<reference evidence="1 2" key="2">
    <citation type="submission" date="2017-10" db="EMBL/GenBank/DDBJ databases">
        <title>Extensive intraspecific genome diversity in a model arbuscular mycorrhizal fungus.</title>
        <authorList>
            <person name="Chen E.C.H."/>
            <person name="Morin E."/>
            <person name="Baudet D."/>
            <person name="Noel J."/>
            <person name="Ndikumana S."/>
            <person name="Charron P."/>
            <person name="St-Onge C."/>
            <person name="Giorgi J."/>
            <person name="Grigoriev I.V."/>
            <person name="Roux C."/>
            <person name="Martin F.M."/>
            <person name="Corradi N."/>
        </authorList>
    </citation>
    <scope>NUCLEOTIDE SEQUENCE [LARGE SCALE GENOMIC DNA]</scope>
    <source>
        <strain evidence="1 2">C2</strain>
    </source>
</reference>
<accession>A0A2N1NWP0</accession>
<protein>
    <submittedName>
        <fullName evidence="1">Uncharacterized protein</fullName>
    </submittedName>
</protein>
<name>A0A2N1NWP0_9GLOM</name>
<proteinExistence type="predicted"/>
<dbReference type="Proteomes" id="UP000233469">
    <property type="component" value="Unassembled WGS sequence"/>
</dbReference>
<dbReference type="EMBL" id="LLXL01000089">
    <property type="protein sequence ID" value="PKK78295.1"/>
    <property type="molecule type" value="Genomic_DNA"/>
</dbReference>
<comment type="caution">
    <text evidence="1">The sequence shown here is derived from an EMBL/GenBank/DDBJ whole genome shotgun (WGS) entry which is preliminary data.</text>
</comment>